<dbReference type="Proteomes" id="UP000243459">
    <property type="component" value="Chromosome 10"/>
</dbReference>
<evidence type="ECO:0000256" key="1">
    <source>
        <dbReference type="ARBA" id="ARBA00004245"/>
    </source>
</evidence>
<dbReference type="EMBL" id="CM007390">
    <property type="protein sequence ID" value="ONK56378.1"/>
    <property type="molecule type" value="Genomic_DNA"/>
</dbReference>
<proteinExistence type="inferred from homology"/>
<evidence type="ECO:0000256" key="2">
    <source>
        <dbReference type="ARBA" id="ARBA00008825"/>
    </source>
</evidence>
<name>A0A5P1E1M0_ASPOF</name>
<evidence type="ECO:0000313" key="8">
    <source>
        <dbReference type="EMBL" id="ONK56378.1"/>
    </source>
</evidence>
<reference evidence="9" key="1">
    <citation type="journal article" date="2017" name="Nat. Commun.">
        <title>The asparagus genome sheds light on the origin and evolution of a young Y chromosome.</title>
        <authorList>
            <person name="Harkess A."/>
            <person name="Zhou J."/>
            <person name="Xu C."/>
            <person name="Bowers J.E."/>
            <person name="Van der Hulst R."/>
            <person name="Ayyampalayam S."/>
            <person name="Mercati F."/>
            <person name="Riccardi P."/>
            <person name="McKain M.R."/>
            <person name="Kakrana A."/>
            <person name="Tang H."/>
            <person name="Ray J."/>
            <person name="Groenendijk J."/>
            <person name="Arikit S."/>
            <person name="Mathioni S.M."/>
            <person name="Nakano M."/>
            <person name="Shan H."/>
            <person name="Telgmann-Rauber A."/>
            <person name="Kanno A."/>
            <person name="Yue Z."/>
            <person name="Chen H."/>
            <person name="Li W."/>
            <person name="Chen Y."/>
            <person name="Xu X."/>
            <person name="Zhang Y."/>
            <person name="Luo S."/>
            <person name="Chen H."/>
            <person name="Gao J."/>
            <person name="Mao Z."/>
            <person name="Pires J.C."/>
            <person name="Luo M."/>
            <person name="Kudrna D."/>
            <person name="Wing R.A."/>
            <person name="Meyers B.C."/>
            <person name="Yi K."/>
            <person name="Kong H."/>
            <person name="Lavrijsen P."/>
            <person name="Sunseri F."/>
            <person name="Falavigna A."/>
            <person name="Ye Y."/>
            <person name="Leebens-Mack J.H."/>
            <person name="Chen G."/>
        </authorList>
    </citation>
    <scope>NUCLEOTIDE SEQUENCE [LARGE SCALE GENOMIC DNA]</scope>
    <source>
        <strain evidence="9">cv. DH0086</strain>
    </source>
</reference>
<dbReference type="Gramene" id="ONK56378">
    <property type="protein sequence ID" value="ONK56378"/>
    <property type="gene ID" value="A4U43_C10F7840"/>
</dbReference>
<keyword evidence="4" id="KW-0493">Microtubule</keyword>
<evidence type="ECO:0000256" key="7">
    <source>
        <dbReference type="SAM" id="Coils"/>
    </source>
</evidence>
<dbReference type="GO" id="GO:0007010">
    <property type="term" value="P:cytoskeleton organization"/>
    <property type="evidence" value="ECO:0007669"/>
    <property type="project" value="InterPro"/>
</dbReference>
<dbReference type="InterPro" id="IPR023405">
    <property type="entry name" value="Topo_IA_core_domain"/>
</dbReference>
<dbReference type="GO" id="GO:0005874">
    <property type="term" value="C:microtubule"/>
    <property type="evidence" value="ECO:0007669"/>
    <property type="project" value="UniProtKB-KW"/>
</dbReference>
<dbReference type="InterPro" id="IPR009768">
    <property type="entry name" value="MAP70"/>
</dbReference>
<keyword evidence="6" id="KW-0206">Cytoskeleton</keyword>
<comment type="similarity">
    <text evidence="2">Belongs to the MAP70 family.</text>
</comment>
<dbReference type="Gene3D" id="1.10.290.10">
    <property type="entry name" value="Topoisomerase I, domain 4"/>
    <property type="match status" value="1"/>
</dbReference>
<dbReference type="PROSITE" id="PS00396">
    <property type="entry name" value="TOPO_IA_1"/>
    <property type="match status" value="1"/>
</dbReference>
<comment type="subcellular location">
    <subcellularLocation>
        <location evidence="1">Cytoplasm</location>
        <location evidence="1">Cytoskeleton</location>
    </subcellularLocation>
</comment>
<organism evidence="8 9">
    <name type="scientific">Asparagus officinalis</name>
    <name type="common">Garden asparagus</name>
    <dbReference type="NCBI Taxonomy" id="4686"/>
    <lineage>
        <taxon>Eukaryota</taxon>
        <taxon>Viridiplantae</taxon>
        <taxon>Streptophyta</taxon>
        <taxon>Embryophyta</taxon>
        <taxon>Tracheophyta</taxon>
        <taxon>Spermatophyta</taxon>
        <taxon>Magnoliopsida</taxon>
        <taxon>Liliopsida</taxon>
        <taxon>Asparagales</taxon>
        <taxon>Asparagaceae</taxon>
        <taxon>Asparagoideae</taxon>
        <taxon>Asparagus</taxon>
    </lineage>
</organism>
<dbReference type="InterPro" id="IPR013826">
    <property type="entry name" value="Topo_IA_cen_sub3"/>
</dbReference>
<keyword evidence="3" id="KW-0963">Cytoplasm</keyword>
<evidence type="ECO:0000256" key="6">
    <source>
        <dbReference type="ARBA" id="ARBA00023212"/>
    </source>
</evidence>
<dbReference type="AlphaFoldDB" id="A0A5P1E1M0"/>
<dbReference type="GO" id="GO:0003917">
    <property type="term" value="F:DNA topoisomerase type I (single strand cut, ATP-independent) activity"/>
    <property type="evidence" value="ECO:0007669"/>
    <property type="project" value="InterPro"/>
</dbReference>
<evidence type="ECO:0000256" key="4">
    <source>
        <dbReference type="ARBA" id="ARBA00022701"/>
    </source>
</evidence>
<dbReference type="PANTHER" id="PTHR31246">
    <property type="entry name" value="MICROTUBULE-ASSOCIATED PROTEIN 70-2"/>
    <property type="match status" value="1"/>
</dbReference>
<dbReference type="PANTHER" id="PTHR31246:SF5">
    <property type="entry name" value="MICROTUBULE-ASSOCIATED PROTEIN 70-5"/>
    <property type="match status" value="1"/>
</dbReference>
<keyword evidence="9" id="KW-1185">Reference proteome</keyword>
<dbReference type="InterPro" id="IPR023406">
    <property type="entry name" value="Topo_IA_AS"/>
</dbReference>
<accession>A0A5P1E1M0</accession>
<feature type="coiled-coil region" evidence="7">
    <location>
        <begin position="62"/>
        <end position="242"/>
    </location>
</feature>
<evidence type="ECO:0000256" key="3">
    <source>
        <dbReference type="ARBA" id="ARBA00022490"/>
    </source>
</evidence>
<dbReference type="Pfam" id="PF07058">
    <property type="entry name" value="MAP70"/>
    <property type="match status" value="1"/>
</dbReference>
<protein>
    <submittedName>
        <fullName evidence="8">Uncharacterized protein</fullName>
    </submittedName>
</protein>
<dbReference type="GO" id="GO:0008017">
    <property type="term" value="F:microtubule binding"/>
    <property type="evidence" value="ECO:0007669"/>
    <property type="project" value="InterPro"/>
</dbReference>
<evidence type="ECO:0000256" key="5">
    <source>
        <dbReference type="ARBA" id="ARBA00023054"/>
    </source>
</evidence>
<sequence>MTLQESEDYQVLDKVLDNYKLAQKLYEGIKLSDGEATGLITYMRTDGLHVVEAIIAPYESDIRKYKIEIASLQEDIKALERLIKSKDVALVEVERTLHSANERAMIVENLQNQNLELKRQKEICQEENRLLEKANRQKVLEVESLSQTIRELEESILAGGVVANAVRDYQRQVAELNEEKKTLERELARTKVSANRVAAAVANEWKDEGEKLMPVKQWIEERRFLQGEIQRLRDKLTISERTAKTETQLRDKFKLRLKILEEGLKGASNSEPVNGSTFCNGSINKRSSSQPRASVASISSSVLQQPDPVSVVESTRKIVRTNSLNKKFNAREILAKKNLWAPRSKFFDGRGKENSEEKVNSNGHVHVISPEKEEVSKEVKTSGYDDVVPQTNYVSLNNLCISLLFW</sequence>
<dbReference type="SUPFAM" id="SSF56712">
    <property type="entry name" value="Prokaryotic type I DNA topoisomerase"/>
    <property type="match status" value="1"/>
</dbReference>
<keyword evidence="5 7" id="KW-0175">Coiled coil</keyword>
<gene>
    <name evidence="8" type="ORF">A4U43_C10F7840</name>
</gene>
<evidence type="ECO:0000313" key="9">
    <source>
        <dbReference type="Proteomes" id="UP000243459"/>
    </source>
</evidence>